<comment type="function">
    <text evidence="9">CRISPR (clustered regularly interspaced short palindromic repeat) is an adaptive immune system that provides protection against mobile genetic elements (viruses, transposable elements and conjugative plasmids). CRISPR clusters contain sequences complementary to antecedent mobile elements and target invading nucleic acids. CRISPR clusters are transcribed and processed into CRISPR RNA (crRNA).</text>
</comment>
<keyword evidence="7 9" id="KW-0051">Antiviral defense</keyword>
<dbReference type="NCBIfam" id="TIGR00372">
    <property type="entry name" value="cas4"/>
    <property type="match status" value="1"/>
</dbReference>
<keyword evidence="5 9" id="KW-0408">Iron</keyword>
<dbReference type="Proteomes" id="UP000012589">
    <property type="component" value="Unassembled WGS sequence"/>
</dbReference>
<dbReference type="InterPro" id="IPR022765">
    <property type="entry name" value="Dna2/Cas4_DUF83"/>
</dbReference>
<accession>N2B765</accession>
<name>N2B765_9FIRM</name>
<evidence type="ECO:0000259" key="10">
    <source>
        <dbReference type="Pfam" id="PF01930"/>
    </source>
</evidence>
<dbReference type="EMBL" id="AQFT01000023">
    <property type="protein sequence ID" value="EMZ36271.1"/>
    <property type="molecule type" value="Genomic_DNA"/>
</dbReference>
<dbReference type="GO" id="GO:0051536">
    <property type="term" value="F:iron-sulfur cluster binding"/>
    <property type="evidence" value="ECO:0007669"/>
    <property type="project" value="UniProtKB-KW"/>
</dbReference>
<evidence type="ECO:0000256" key="8">
    <source>
        <dbReference type="ARBA" id="ARBA00023211"/>
    </source>
</evidence>
<protein>
    <recommendedName>
        <fullName evidence="9">CRISPR-associated exonuclease Cas4</fullName>
        <ecNumber evidence="9">3.1.12.1</ecNumber>
    </recommendedName>
</protein>
<dbReference type="Pfam" id="PF01930">
    <property type="entry name" value="Cas_Cas4"/>
    <property type="match status" value="1"/>
</dbReference>
<reference evidence="11 12" key="1">
    <citation type="journal article" date="2014" name="Genome Announc.">
        <title>Draft genome sequences of the altered schaedler flora, a defined bacterial community from gnotobiotic mice.</title>
        <authorList>
            <person name="Wannemuehler M.J."/>
            <person name="Overstreet A.M."/>
            <person name="Ward D.V."/>
            <person name="Phillips G.J."/>
        </authorList>
    </citation>
    <scope>NUCLEOTIDE SEQUENCE [LARGE SCALE GENOMIC DNA]</scope>
    <source>
        <strain evidence="11 12">ASF492</strain>
    </source>
</reference>
<dbReference type="GO" id="GO:0046872">
    <property type="term" value="F:metal ion binding"/>
    <property type="evidence" value="ECO:0007669"/>
    <property type="project" value="UniProtKB-KW"/>
</dbReference>
<dbReference type="PANTHER" id="PTHR37168:SF1">
    <property type="entry name" value="CRISPR-ASSOCIATED EXONUCLEASE CAS4"/>
    <property type="match status" value="1"/>
</dbReference>
<evidence type="ECO:0000256" key="9">
    <source>
        <dbReference type="RuleBase" id="RU365022"/>
    </source>
</evidence>
<evidence type="ECO:0000256" key="7">
    <source>
        <dbReference type="ARBA" id="ARBA00023118"/>
    </source>
</evidence>
<dbReference type="AlphaFoldDB" id="N2B765"/>
<keyword evidence="1 9" id="KW-0540">Nuclease</keyword>
<gene>
    <name evidence="11" type="ORF">C823_00638</name>
</gene>
<organism evidence="11 12">
    <name type="scientific">Eubacterium plexicaudatum ASF492</name>
    <dbReference type="NCBI Taxonomy" id="1235802"/>
    <lineage>
        <taxon>Bacteria</taxon>
        <taxon>Bacillati</taxon>
        <taxon>Bacillota</taxon>
        <taxon>Clostridia</taxon>
        <taxon>Eubacteriales</taxon>
        <taxon>Eubacteriaceae</taxon>
        <taxon>Eubacterium</taxon>
    </lineage>
</organism>
<dbReference type="Gene3D" id="3.90.320.10">
    <property type="match status" value="1"/>
</dbReference>
<comment type="cofactor">
    <cofactor evidence="9">
        <name>Mg(2+)</name>
        <dbReference type="ChEBI" id="CHEBI:18420"/>
    </cofactor>
    <cofactor evidence="9">
        <name>Mn(2+)</name>
        <dbReference type="ChEBI" id="CHEBI:29035"/>
    </cofactor>
    <text evidence="9">Mg(2+) or Mn(2+) required for ssDNA cleavage activity.</text>
</comment>
<sequence length="179" mass="21461">MIVKTTLLLYVRGEEMDKRVTGVMIYYYFVCKRKLWYFTHEITMESENEDVLLGKLLDENSYQKNDKHINIDNIINIDFIKEQKELHEIKKSRAMEEAGIWQVKYYLYYLKQRGVIGLKAKIDYPLLKKNMLIELSEEDESKLNEIITEIYAIKEQLCPPHPELKKRCMKCAYYDLCVI</sequence>
<evidence type="ECO:0000256" key="5">
    <source>
        <dbReference type="ARBA" id="ARBA00023004"/>
    </source>
</evidence>
<keyword evidence="3 9" id="KW-0378">Hydrolase</keyword>
<evidence type="ECO:0000256" key="6">
    <source>
        <dbReference type="ARBA" id="ARBA00023014"/>
    </source>
</evidence>
<keyword evidence="8 9" id="KW-0464">Manganese</keyword>
<evidence type="ECO:0000256" key="1">
    <source>
        <dbReference type="ARBA" id="ARBA00022722"/>
    </source>
</evidence>
<dbReference type="GO" id="GO:0004527">
    <property type="term" value="F:exonuclease activity"/>
    <property type="evidence" value="ECO:0007669"/>
    <property type="project" value="UniProtKB-KW"/>
</dbReference>
<keyword evidence="6 9" id="KW-0411">Iron-sulfur</keyword>
<dbReference type="PATRIC" id="fig|1235802.3.peg.673"/>
<comment type="similarity">
    <text evidence="9">Belongs to the CRISPR-associated exonuclease Cas4 family.</text>
</comment>
<feature type="domain" description="DUF83" evidence="10">
    <location>
        <begin position="21"/>
        <end position="179"/>
    </location>
</feature>
<dbReference type="EC" id="3.1.12.1" evidence="9"/>
<keyword evidence="2 9" id="KW-0479">Metal-binding</keyword>
<dbReference type="InterPro" id="IPR011604">
    <property type="entry name" value="PDDEXK-like_dom_sf"/>
</dbReference>
<evidence type="ECO:0000313" key="11">
    <source>
        <dbReference type="EMBL" id="EMZ36271.1"/>
    </source>
</evidence>
<comment type="cofactor">
    <cofactor evidence="9">
        <name>iron-sulfur cluster</name>
        <dbReference type="ChEBI" id="CHEBI:30408"/>
    </cofactor>
</comment>
<evidence type="ECO:0000256" key="2">
    <source>
        <dbReference type="ARBA" id="ARBA00022723"/>
    </source>
</evidence>
<evidence type="ECO:0000256" key="4">
    <source>
        <dbReference type="ARBA" id="ARBA00022839"/>
    </source>
</evidence>
<keyword evidence="12" id="KW-1185">Reference proteome</keyword>
<dbReference type="eggNOG" id="COG1468">
    <property type="taxonomic scope" value="Bacteria"/>
</dbReference>
<evidence type="ECO:0000256" key="3">
    <source>
        <dbReference type="ARBA" id="ARBA00022801"/>
    </source>
</evidence>
<dbReference type="PANTHER" id="PTHR37168">
    <property type="entry name" value="CRISPR-ASSOCIATED EXONUCLEASE CAS4"/>
    <property type="match status" value="1"/>
</dbReference>
<keyword evidence="4 9" id="KW-0269">Exonuclease</keyword>
<proteinExistence type="inferred from homology"/>
<evidence type="ECO:0000313" key="12">
    <source>
        <dbReference type="Proteomes" id="UP000012589"/>
    </source>
</evidence>
<dbReference type="HOGENOM" id="CLU_133784_0_0_9"/>
<dbReference type="GO" id="GO:0051607">
    <property type="term" value="P:defense response to virus"/>
    <property type="evidence" value="ECO:0007669"/>
    <property type="project" value="UniProtKB-KW"/>
</dbReference>
<comment type="caution">
    <text evidence="11">The sequence shown here is derived from an EMBL/GenBank/DDBJ whole genome shotgun (WGS) entry which is preliminary data.</text>
</comment>
<dbReference type="STRING" id="1235802.C823_00638"/>
<dbReference type="InterPro" id="IPR013343">
    <property type="entry name" value="CRISPR-assoc_prot_Cas4"/>
</dbReference>